<organism evidence="9 10">
    <name type="scientific">Acholeplasma hippikon</name>
    <dbReference type="NCBI Taxonomy" id="264636"/>
    <lineage>
        <taxon>Bacteria</taxon>
        <taxon>Bacillati</taxon>
        <taxon>Mycoplasmatota</taxon>
        <taxon>Mollicutes</taxon>
        <taxon>Acholeplasmatales</taxon>
        <taxon>Acholeplasmataceae</taxon>
        <taxon>Acholeplasma</taxon>
    </lineage>
</organism>
<dbReference type="PANTHER" id="PTHR36838:SF4">
    <property type="entry name" value="AUXIN EFFLUX CARRIER FAMILY PROTEIN"/>
    <property type="match status" value="1"/>
</dbReference>
<evidence type="ECO:0000256" key="1">
    <source>
        <dbReference type="ARBA" id="ARBA00004651"/>
    </source>
</evidence>
<dbReference type="AlphaFoldDB" id="A0A449BK97"/>
<sequence>MQEFLYTMDAILPMMILIALGYMLKVLRLFDEAVTKGLNKFTFIVSIPVLVFYNIYNIEKLVVDTNLIIFSVVSILVLFFLGILFNRYFKTSDRNKSVMLQNFFRTNTSTMGLQVVAVMGISIAAQTNVAAMVGISIATFNMLGVIAFQIYNKSAGKIKIGKLLISIITNPIIVGVLCGFGALGLRAIVGYHWLSENLSPVFIAVKEVAKVSSPVALIALGASFTFSSFKELKKEIIAGVLIRTVIVPAIIFGIAIGLKDVLGFNENHFPALVVVMLPSLAVATAPMADSMNGNSKLAAQLIVWTTIASSITMFVVIYILKVLMLV</sequence>
<dbReference type="Gene3D" id="1.20.1530.20">
    <property type="match status" value="1"/>
</dbReference>
<dbReference type="KEGG" id="ahk:NCTC10172_00876"/>
<dbReference type="Proteomes" id="UP000290909">
    <property type="component" value="Chromosome"/>
</dbReference>
<feature type="transmembrane region" description="Helical" evidence="8">
    <location>
        <begin position="163"/>
        <end position="191"/>
    </location>
</feature>
<comment type="subcellular location">
    <subcellularLocation>
        <location evidence="1">Cell membrane</location>
        <topology evidence="1">Multi-pass membrane protein</topology>
    </subcellularLocation>
</comment>
<evidence type="ECO:0000256" key="7">
    <source>
        <dbReference type="ARBA" id="ARBA00023136"/>
    </source>
</evidence>
<feature type="transmembrane region" description="Helical" evidence="8">
    <location>
        <begin position="37"/>
        <end position="55"/>
    </location>
</feature>
<feature type="transmembrane region" description="Helical" evidence="8">
    <location>
        <begin position="301"/>
        <end position="320"/>
    </location>
</feature>
<dbReference type="EMBL" id="LR215050">
    <property type="protein sequence ID" value="VEU82850.1"/>
    <property type="molecule type" value="Genomic_DNA"/>
</dbReference>
<evidence type="ECO:0000256" key="6">
    <source>
        <dbReference type="ARBA" id="ARBA00022989"/>
    </source>
</evidence>
<feature type="transmembrane region" description="Helical" evidence="8">
    <location>
        <begin position="269"/>
        <end position="289"/>
    </location>
</feature>
<evidence type="ECO:0000256" key="2">
    <source>
        <dbReference type="ARBA" id="ARBA00010145"/>
    </source>
</evidence>
<protein>
    <submittedName>
        <fullName evidence="9">Membrane transport protein</fullName>
    </submittedName>
</protein>
<feature type="transmembrane region" description="Helical" evidence="8">
    <location>
        <begin position="236"/>
        <end position="257"/>
    </location>
</feature>
<dbReference type="STRING" id="1408416.GCA_000702765_00313"/>
<evidence type="ECO:0000256" key="8">
    <source>
        <dbReference type="SAM" id="Phobius"/>
    </source>
</evidence>
<dbReference type="InterPro" id="IPR004776">
    <property type="entry name" value="Mem_transp_PIN-like"/>
</dbReference>
<feature type="transmembrane region" description="Helical" evidence="8">
    <location>
        <begin position="67"/>
        <end position="85"/>
    </location>
</feature>
<keyword evidence="3" id="KW-0813">Transport</keyword>
<evidence type="ECO:0000313" key="9">
    <source>
        <dbReference type="EMBL" id="VEU82850.1"/>
    </source>
</evidence>
<accession>A0A449BK97</accession>
<name>A0A449BK97_9MOLU</name>
<keyword evidence="6 8" id="KW-1133">Transmembrane helix</keyword>
<feature type="transmembrane region" description="Helical" evidence="8">
    <location>
        <begin position="106"/>
        <end position="125"/>
    </location>
</feature>
<evidence type="ECO:0000313" key="10">
    <source>
        <dbReference type="Proteomes" id="UP000290909"/>
    </source>
</evidence>
<dbReference type="GO" id="GO:0055085">
    <property type="term" value="P:transmembrane transport"/>
    <property type="evidence" value="ECO:0007669"/>
    <property type="project" value="InterPro"/>
</dbReference>
<dbReference type="PANTHER" id="PTHR36838">
    <property type="entry name" value="AUXIN EFFLUX CARRIER FAMILY PROTEIN"/>
    <property type="match status" value="1"/>
</dbReference>
<comment type="similarity">
    <text evidence="2">Belongs to the auxin efflux carrier (TC 2.A.69) family.</text>
</comment>
<dbReference type="GO" id="GO:0005886">
    <property type="term" value="C:plasma membrane"/>
    <property type="evidence" value="ECO:0007669"/>
    <property type="project" value="UniProtKB-SubCell"/>
</dbReference>
<keyword evidence="10" id="KW-1185">Reference proteome</keyword>
<proteinExistence type="inferred from homology"/>
<feature type="transmembrane region" description="Helical" evidence="8">
    <location>
        <begin position="131"/>
        <end position="151"/>
    </location>
</feature>
<dbReference type="InterPro" id="IPR038770">
    <property type="entry name" value="Na+/solute_symporter_sf"/>
</dbReference>
<keyword evidence="7 8" id="KW-0472">Membrane</keyword>
<reference evidence="9 10" key="1">
    <citation type="submission" date="2019-01" db="EMBL/GenBank/DDBJ databases">
        <authorList>
            <consortium name="Pathogen Informatics"/>
        </authorList>
    </citation>
    <scope>NUCLEOTIDE SEQUENCE [LARGE SCALE GENOMIC DNA]</scope>
    <source>
        <strain evidence="9 10">NCTC10172</strain>
    </source>
</reference>
<evidence type="ECO:0000256" key="3">
    <source>
        <dbReference type="ARBA" id="ARBA00022448"/>
    </source>
</evidence>
<keyword evidence="4" id="KW-1003">Cell membrane</keyword>
<gene>
    <name evidence="9" type="ORF">NCTC10172_00876</name>
</gene>
<evidence type="ECO:0000256" key="4">
    <source>
        <dbReference type="ARBA" id="ARBA00022475"/>
    </source>
</evidence>
<dbReference type="Pfam" id="PF03547">
    <property type="entry name" value="Mem_trans"/>
    <property type="match status" value="1"/>
</dbReference>
<keyword evidence="5 8" id="KW-0812">Transmembrane</keyword>
<evidence type="ECO:0000256" key="5">
    <source>
        <dbReference type="ARBA" id="ARBA00022692"/>
    </source>
</evidence>
<dbReference type="RefSeq" id="WP_035368491.1">
    <property type="nucleotide sequence ID" value="NZ_LR215050.1"/>
</dbReference>
<feature type="transmembrane region" description="Helical" evidence="8">
    <location>
        <begin position="6"/>
        <end position="25"/>
    </location>
</feature>